<name>A0ABP7F697_9STAP</name>
<sequence>MTAENYTVEYQLDKIIENDRLSHTYMFEGDAIETLKRYSEYFALNILGDTARNARLISEGNHPDYFYLATAETAIKKEAVEDLVRRMNRKPTESDYKVYVIEAFEKLTPQAENSVLKFLEDPPARTVAILLTIDKSSILPTIHSRAQHIHIRGERDDRIGMLEDLNEAELQTVDILALNAEHVKELGEVFPRLRQAAMDFSRKWVGGHPLVLIEIKSMLDICQNRKDHALLLQLIDGFVRQCMHEVLELEDFRPYGNETGNTGVGQRVEHLARMLEEIQTANRMLSSNVHPMLVFESMVICSKG</sequence>
<dbReference type="InterPro" id="IPR050238">
    <property type="entry name" value="DNA_Rep/Repair_Clamp_Loader"/>
</dbReference>
<accession>A0ABP7F697</accession>
<evidence type="ECO:0000313" key="2">
    <source>
        <dbReference type="Proteomes" id="UP001500920"/>
    </source>
</evidence>
<dbReference type="EMBL" id="BAABCK010000064">
    <property type="protein sequence ID" value="GAA3730447.1"/>
    <property type="molecule type" value="Genomic_DNA"/>
</dbReference>
<evidence type="ECO:0000313" key="1">
    <source>
        <dbReference type="EMBL" id="GAA3730447.1"/>
    </source>
</evidence>
<dbReference type="RefSeq" id="WP_344703749.1">
    <property type="nucleotide sequence ID" value="NZ_BAABCK010000064.1"/>
</dbReference>
<dbReference type="SUPFAM" id="SSF52540">
    <property type="entry name" value="P-loop containing nucleoside triphosphate hydrolases"/>
    <property type="match status" value="1"/>
</dbReference>
<dbReference type="Gene3D" id="3.40.50.300">
    <property type="entry name" value="P-loop containing nucleotide triphosphate hydrolases"/>
    <property type="match status" value="1"/>
</dbReference>
<dbReference type="PANTHER" id="PTHR11669">
    <property type="entry name" value="REPLICATION FACTOR C / DNA POLYMERASE III GAMMA-TAU SUBUNIT"/>
    <property type="match status" value="1"/>
</dbReference>
<gene>
    <name evidence="1" type="ORF">GCM10022378_18600</name>
</gene>
<keyword evidence="2" id="KW-1185">Reference proteome</keyword>
<dbReference type="InterPro" id="IPR027417">
    <property type="entry name" value="P-loop_NTPase"/>
</dbReference>
<dbReference type="PANTHER" id="PTHR11669:SF8">
    <property type="entry name" value="DNA POLYMERASE III SUBUNIT DELTA"/>
    <property type="match status" value="1"/>
</dbReference>
<proteinExistence type="predicted"/>
<organism evidence="1 2">
    <name type="scientific">Salinicoccus jeotgali</name>
    <dbReference type="NCBI Taxonomy" id="381634"/>
    <lineage>
        <taxon>Bacteria</taxon>
        <taxon>Bacillati</taxon>
        <taxon>Bacillota</taxon>
        <taxon>Bacilli</taxon>
        <taxon>Bacillales</taxon>
        <taxon>Staphylococcaceae</taxon>
        <taxon>Salinicoccus</taxon>
    </lineage>
</organism>
<reference evidence="2" key="1">
    <citation type="journal article" date="2019" name="Int. J. Syst. Evol. Microbiol.">
        <title>The Global Catalogue of Microorganisms (GCM) 10K type strain sequencing project: providing services to taxonomists for standard genome sequencing and annotation.</title>
        <authorList>
            <consortium name="The Broad Institute Genomics Platform"/>
            <consortium name="The Broad Institute Genome Sequencing Center for Infectious Disease"/>
            <person name="Wu L."/>
            <person name="Ma J."/>
        </authorList>
    </citation>
    <scope>NUCLEOTIDE SEQUENCE [LARGE SCALE GENOMIC DNA]</scope>
    <source>
        <strain evidence="2">JCM 16981</strain>
    </source>
</reference>
<comment type="caution">
    <text evidence="1">The sequence shown here is derived from an EMBL/GenBank/DDBJ whole genome shotgun (WGS) entry which is preliminary data.</text>
</comment>
<dbReference type="Proteomes" id="UP001500920">
    <property type="component" value="Unassembled WGS sequence"/>
</dbReference>
<protein>
    <submittedName>
        <fullName evidence="1">DNA polymerase III subunit delta' C-terminal domain-containing protein</fullName>
    </submittedName>
</protein>
<dbReference type="Pfam" id="PF13177">
    <property type="entry name" value="DNA_pol3_delta2"/>
    <property type="match status" value="1"/>
</dbReference>